<dbReference type="Proteomes" id="UP001271007">
    <property type="component" value="Unassembled WGS sequence"/>
</dbReference>
<comment type="subcellular location">
    <subcellularLocation>
        <location evidence="1">Membrane</location>
        <topology evidence="1">Multi-pass membrane protein</topology>
    </subcellularLocation>
</comment>
<dbReference type="InterPro" id="IPR003663">
    <property type="entry name" value="Sugar/inositol_transpt"/>
</dbReference>
<dbReference type="Gene3D" id="1.20.1250.20">
    <property type="entry name" value="MFS general substrate transporter like domains"/>
    <property type="match status" value="2"/>
</dbReference>
<keyword evidence="6 7" id="KW-0472">Membrane</keyword>
<protein>
    <recommendedName>
        <fullName evidence="8">Major facilitator superfamily (MFS) profile domain-containing protein</fullName>
    </recommendedName>
</protein>
<feature type="transmembrane region" description="Helical" evidence="7">
    <location>
        <begin position="319"/>
        <end position="343"/>
    </location>
</feature>
<feature type="transmembrane region" description="Helical" evidence="7">
    <location>
        <begin position="175"/>
        <end position="198"/>
    </location>
</feature>
<feature type="domain" description="Major facilitator superfamily (MFS) profile" evidence="8">
    <location>
        <begin position="19"/>
        <end position="408"/>
    </location>
</feature>
<dbReference type="PROSITE" id="PS00217">
    <property type="entry name" value="SUGAR_TRANSPORT_2"/>
    <property type="match status" value="1"/>
</dbReference>
<dbReference type="InterPro" id="IPR005828">
    <property type="entry name" value="MFS_sugar_transport-like"/>
</dbReference>
<feature type="transmembrane region" description="Helical" evidence="7">
    <location>
        <begin position="355"/>
        <end position="379"/>
    </location>
</feature>
<organism evidence="9 10">
    <name type="scientific">Extremus antarcticus</name>
    <dbReference type="NCBI Taxonomy" id="702011"/>
    <lineage>
        <taxon>Eukaryota</taxon>
        <taxon>Fungi</taxon>
        <taxon>Dikarya</taxon>
        <taxon>Ascomycota</taxon>
        <taxon>Pezizomycotina</taxon>
        <taxon>Dothideomycetes</taxon>
        <taxon>Dothideomycetidae</taxon>
        <taxon>Mycosphaerellales</taxon>
        <taxon>Extremaceae</taxon>
        <taxon>Extremus</taxon>
    </lineage>
</organism>
<evidence type="ECO:0000259" key="8">
    <source>
        <dbReference type="PROSITE" id="PS50850"/>
    </source>
</evidence>
<comment type="caution">
    <text evidence="9">The sequence shown here is derived from an EMBL/GenBank/DDBJ whole genome shotgun (WGS) entry which is preliminary data.</text>
</comment>
<accession>A0AAJ0DDQ7</accession>
<dbReference type="Pfam" id="PF00083">
    <property type="entry name" value="Sugar_tr"/>
    <property type="match status" value="1"/>
</dbReference>
<keyword evidence="4 7" id="KW-0812">Transmembrane</keyword>
<dbReference type="PANTHER" id="PTHR48022">
    <property type="entry name" value="PLASTIDIC GLUCOSE TRANSPORTER 4"/>
    <property type="match status" value="1"/>
</dbReference>
<dbReference type="InterPro" id="IPR036259">
    <property type="entry name" value="MFS_trans_sf"/>
</dbReference>
<evidence type="ECO:0000256" key="3">
    <source>
        <dbReference type="ARBA" id="ARBA00022448"/>
    </source>
</evidence>
<dbReference type="GO" id="GO:0016020">
    <property type="term" value="C:membrane"/>
    <property type="evidence" value="ECO:0007669"/>
    <property type="project" value="UniProtKB-SubCell"/>
</dbReference>
<evidence type="ECO:0000256" key="4">
    <source>
        <dbReference type="ARBA" id="ARBA00022692"/>
    </source>
</evidence>
<feature type="transmembrane region" description="Helical" evidence="7">
    <location>
        <begin position="12"/>
        <end position="36"/>
    </location>
</feature>
<name>A0AAJ0DDQ7_9PEZI</name>
<evidence type="ECO:0000313" key="10">
    <source>
        <dbReference type="Proteomes" id="UP001271007"/>
    </source>
</evidence>
<feature type="transmembrane region" description="Helical" evidence="7">
    <location>
        <begin position="85"/>
        <end position="104"/>
    </location>
</feature>
<feature type="transmembrane region" description="Helical" evidence="7">
    <location>
        <begin position="56"/>
        <end position="78"/>
    </location>
</feature>
<dbReference type="InterPro" id="IPR050360">
    <property type="entry name" value="MFS_Sugar_Transporters"/>
</dbReference>
<comment type="similarity">
    <text evidence="2">Belongs to the major facilitator superfamily. Sugar transporter (TC 2.A.1.1) family.</text>
</comment>
<keyword evidence="10" id="KW-1185">Reference proteome</keyword>
<dbReference type="PRINTS" id="PR00171">
    <property type="entry name" value="SUGRTRNSPORT"/>
</dbReference>
<keyword evidence="3" id="KW-0813">Transport</keyword>
<sequence>MTKPAGKTGSGGSWFNFLIIFIVALGSFTYGFNNAIVGSVFGLPGFFAVNPSSNTILGAANGVFFAGAMLGCLSASILADKMGRVPSLQVVTILCVVGGVLQAASVHVAMLLIGRLVTGLASGMVNCVVPLYQSEIAPPKIRGLMVGCHGTLLVAGYAMAGWAGEGCYFEPDPQIQWRLLLALQVVTPVMLLIASPWLPESPRWSITRGQETLAKTILENPHSSSSDAGDNTLAHREFFQIQQQVELERATPFGLLDFVRIPSYRRRLLVAYGVQFIAQTTGTLVVANYQVLLYNNLGFLFTAMVAQFADSTNKVGQGFAVFFLFAFVGFYGGSIDAVSWIYCAKIFPTHARARGFSISVATFLGAALVYTQCAPIAFANIEWKFYLVFILITAACTPVFMYYSPETKGLALEEISELFGDQVAVHLSLEDLDTAKMGVNDGQDSEKRDTVQRVEYRYHSDDSKIHGPHSWSEMQLNYNSWQYHTSLKQSEIQMLVAL</sequence>
<dbReference type="InterPro" id="IPR020846">
    <property type="entry name" value="MFS_dom"/>
</dbReference>
<dbReference type="InterPro" id="IPR005829">
    <property type="entry name" value="Sugar_transporter_CS"/>
</dbReference>
<evidence type="ECO:0000256" key="6">
    <source>
        <dbReference type="ARBA" id="ARBA00023136"/>
    </source>
</evidence>
<evidence type="ECO:0000313" key="9">
    <source>
        <dbReference type="EMBL" id="KAK3052026.1"/>
    </source>
</evidence>
<gene>
    <name evidence="9" type="ORF">LTR09_006980</name>
</gene>
<evidence type="ECO:0000256" key="7">
    <source>
        <dbReference type="SAM" id="Phobius"/>
    </source>
</evidence>
<feature type="transmembrane region" description="Helical" evidence="7">
    <location>
        <begin position="110"/>
        <end position="132"/>
    </location>
</feature>
<feature type="transmembrane region" description="Helical" evidence="7">
    <location>
        <begin position="385"/>
        <end position="403"/>
    </location>
</feature>
<evidence type="ECO:0000256" key="1">
    <source>
        <dbReference type="ARBA" id="ARBA00004141"/>
    </source>
</evidence>
<dbReference type="PROSITE" id="PS50850">
    <property type="entry name" value="MFS"/>
    <property type="match status" value="1"/>
</dbReference>
<dbReference type="GO" id="GO:0005351">
    <property type="term" value="F:carbohydrate:proton symporter activity"/>
    <property type="evidence" value="ECO:0007669"/>
    <property type="project" value="TreeGrafter"/>
</dbReference>
<dbReference type="PANTHER" id="PTHR48022:SF38">
    <property type="entry name" value="MAJOR FACILITATOR SUPERFAMILY (MFS) PROFILE DOMAIN-CONTAINING PROTEIN-RELATED"/>
    <property type="match status" value="1"/>
</dbReference>
<evidence type="ECO:0000256" key="2">
    <source>
        <dbReference type="ARBA" id="ARBA00010992"/>
    </source>
</evidence>
<reference evidence="9" key="1">
    <citation type="submission" date="2023-04" db="EMBL/GenBank/DDBJ databases">
        <title>Black Yeasts Isolated from many extreme environments.</title>
        <authorList>
            <person name="Coleine C."/>
            <person name="Stajich J.E."/>
            <person name="Selbmann L."/>
        </authorList>
    </citation>
    <scope>NUCLEOTIDE SEQUENCE</scope>
    <source>
        <strain evidence="9">CCFEE 5312</strain>
    </source>
</reference>
<proteinExistence type="inferred from homology"/>
<keyword evidence="5 7" id="KW-1133">Transmembrane helix</keyword>
<dbReference type="SUPFAM" id="SSF103473">
    <property type="entry name" value="MFS general substrate transporter"/>
    <property type="match status" value="1"/>
</dbReference>
<dbReference type="AlphaFoldDB" id="A0AAJ0DDQ7"/>
<evidence type="ECO:0000256" key="5">
    <source>
        <dbReference type="ARBA" id="ARBA00022989"/>
    </source>
</evidence>
<feature type="transmembrane region" description="Helical" evidence="7">
    <location>
        <begin position="144"/>
        <end position="163"/>
    </location>
</feature>
<dbReference type="EMBL" id="JAWDJX010000023">
    <property type="protein sequence ID" value="KAK3052026.1"/>
    <property type="molecule type" value="Genomic_DNA"/>
</dbReference>